<dbReference type="CDD" id="cd00090">
    <property type="entry name" value="HTH_ARSR"/>
    <property type="match status" value="1"/>
</dbReference>
<keyword evidence="1 4" id="KW-0805">Transcription regulation</keyword>
<evidence type="ECO:0000256" key="3">
    <source>
        <dbReference type="ARBA" id="ARBA00023163"/>
    </source>
</evidence>
<dbReference type="GO" id="GO:0003700">
    <property type="term" value="F:DNA-binding transcription factor activity"/>
    <property type="evidence" value="ECO:0007669"/>
    <property type="project" value="InterPro"/>
</dbReference>
<protein>
    <recommendedName>
        <fullName evidence="4">HTH-type transcriptional regulator</fullName>
    </recommendedName>
</protein>
<dbReference type="GO" id="GO:0003677">
    <property type="term" value="F:DNA binding"/>
    <property type="evidence" value="ECO:0007669"/>
    <property type="project" value="UniProtKB-UniRule"/>
</dbReference>
<dbReference type="InterPro" id="IPR000835">
    <property type="entry name" value="HTH_MarR-typ"/>
</dbReference>
<organism evidence="6 7">
    <name type="scientific">Fulvivirga lutea</name>
    <dbReference type="NCBI Taxonomy" id="2810512"/>
    <lineage>
        <taxon>Bacteria</taxon>
        <taxon>Pseudomonadati</taxon>
        <taxon>Bacteroidota</taxon>
        <taxon>Cytophagia</taxon>
        <taxon>Cytophagales</taxon>
        <taxon>Fulvivirgaceae</taxon>
        <taxon>Fulvivirga</taxon>
    </lineage>
</organism>
<dbReference type="InterPro" id="IPR036390">
    <property type="entry name" value="WH_DNA-bd_sf"/>
</dbReference>
<dbReference type="PIRSF" id="PIRSF006707">
    <property type="entry name" value="MJ1563"/>
    <property type="match status" value="1"/>
</dbReference>
<evidence type="ECO:0000256" key="1">
    <source>
        <dbReference type="ARBA" id="ARBA00023015"/>
    </source>
</evidence>
<dbReference type="Proteomes" id="UP000662783">
    <property type="component" value="Chromosome"/>
</dbReference>
<dbReference type="Pfam" id="PF12802">
    <property type="entry name" value="MarR_2"/>
    <property type="match status" value="1"/>
</dbReference>
<dbReference type="InterPro" id="IPR011991">
    <property type="entry name" value="ArsR-like_HTH"/>
</dbReference>
<evidence type="ECO:0000256" key="2">
    <source>
        <dbReference type="ARBA" id="ARBA00023125"/>
    </source>
</evidence>
<dbReference type="KEGG" id="fuv:JR347_00600"/>
<dbReference type="SUPFAM" id="SSF46785">
    <property type="entry name" value="Winged helix' DNA-binding domain"/>
    <property type="match status" value="1"/>
</dbReference>
<dbReference type="Gene3D" id="1.10.10.10">
    <property type="entry name" value="Winged helix-like DNA-binding domain superfamily/Winged helix DNA-binding domain"/>
    <property type="match status" value="1"/>
</dbReference>
<evidence type="ECO:0000313" key="7">
    <source>
        <dbReference type="Proteomes" id="UP000662783"/>
    </source>
</evidence>
<dbReference type="EMBL" id="CP070608">
    <property type="protein sequence ID" value="QSE97621.1"/>
    <property type="molecule type" value="Genomic_DNA"/>
</dbReference>
<keyword evidence="3 4" id="KW-0804">Transcription</keyword>
<keyword evidence="2 4" id="KW-0238">DNA-binding</keyword>
<dbReference type="InterPro" id="IPR026282">
    <property type="entry name" value="MJ1563"/>
</dbReference>
<dbReference type="InterPro" id="IPR036388">
    <property type="entry name" value="WH-like_DNA-bd_sf"/>
</dbReference>
<dbReference type="AlphaFoldDB" id="A0A974WG29"/>
<evidence type="ECO:0000256" key="4">
    <source>
        <dbReference type="PIRNR" id="PIRNR006707"/>
    </source>
</evidence>
<comment type="similarity">
    <text evidence="4">Belongs to the GbsR family.</text>
</comment>
<name>A0A974WG29_9BACT</name>
<keyword evidence="7" id="KW-1185">Reference proteome</keyword>
<gene>
    <name evidence="6" type="ORF">JR347_00600</name>
</gene>
<reference evidence="6" key="1">
    <citation type="submission" date="2021-02" db="EMBL/GenBank/DDBJ databases">
        <title>Fulvivirga sp. S481 isolated from sea water.</title>
        <authorList>
            <person name="Bae S.S."/>
            <person name="Baek K."/>
        </authorList>
    </citation>
    <scope>NUCLEOTIDE SEQUENCE</scope>
    <source>
        <strain evidence="6">S481</strain>
    </source>
</reference>
<evidence type="ECO:0000259" key="5">
    <source>
        <dbReference type="Pfam" id="PF12802"/>
    </source>
</evidence>
<feature type="domain" description="HTH marR-type" evidence="5">
    <location>
        <begin position="22"/>
        <end position="79"/>
    </location>
</feature>
<proteinExistence type="inferred from homology"/>
<dbReference type="RefSeq" id="WP_205722130.1">
    <property type="nucleotide sequence ID" value="NZ_CP070608.1"/>
</dbReference>
<dbReference type="InterPro" id="IPR052362">
    <property type="entry name" value="HTH-GbsR_regulator"/>
</dbReference>
<sequence length="171" mass="20141">MQFDEAKEEFIKNWGALGTSWGINKTVAQIFALLMISPRELSVEEIMEELQISRGNVSMNLRTLIDWGLVYKTTHKGERKEYFYCERDIWAVTRKVAEVRKNREIQPVVKVLEQVSQLEGKETEETKEFKRVMNELLEVVRTTDQTLTYFINSDRTWVSKTILEFLKNKKG</sequence>
<dbReference type="PANTHER" id="PTHR38465:SF1">
    <property type="entry name" value="HTH-TYPE TRANSCRIPTIONAL REGULATOR MJ1563-RELATED"/>
    <property type="match status" value="1"/>
</dbReference>
<evidence type="ECO:0000313" key="6">
    <source>
        <dbReference type="EMBL" id="QSE97621.1"/>
    </source>
</evidence>
<dbReference type="PANTHER" id="PTHR38465">
    <property type="entry name" value="HTH-TYPE TRANSCRIPTIONAL REGULATOR MJ1563-RELATED"/>
    <property type="match status" value="1"/>
</dbReference>
<accession>A0A974WG29</accession>